<organism evidence="1 2">
    <name type="scientific">Deinococcus xinjiangensis</name>
    <dbReference type="NCBI Taxonomy" id="457454"/>
    <lineage>
        <taxon>Bacteria</taxon>
        <taxon>Thermotogati</taxon>
        <taxon>Deinococcota</taxon>
        <taxon>Deinococci</taxon>
        <taxon>Deinococcales</taxon>
        <taxon>Deinococcaceae</taxon>
        <taxon>Deinococcus</taxon>
    </lineage>
</organism>
<protein>
    <submittedName>
        <fullName evidence="1">Uncharacterized protein</fullName>
    </submittedName>
</protein>
<proteinExistence type="predicted"/>
<dbReference type="Proteomes" id="UP001458946">
    <property type="component" value="Unassembled WGS sequence"/>
</dbReference>
<evidence type="ECO:0000313" key="2">
    <source>
        <dbReference type="Proteomes" id="UP001458946"/>
    </source>
</evidence>
<dbReference type="EMBL" id="BAABRN010000041">
    <property type="protein sequence ID" value="GAA5503209.1"/>
    <property type="molecule type" value="Genomic_DNA"/>
</dbReference>
<gene>
    <name evidence="1" type="ORF">Dxin01_02964</name>
</gene>
<comment type="caution">
    <text evidence="1">The sequence shown here is derived from an EMBL/GenBank/DDBJ whole genome shotgun (WGS) entry which is preliminary data.</text>
</comment>
<name>A0ABP9VD93_9DEIO</name>
<keyword evidence="2" id="KW-1185">Reference proteome</keyword>
<sequence length="44" mass="4685">MSERPTLSGTENQDAKAFFGPIVTPELASTSPLSQYGGVCTRHC</sequence>
<reference evidence="1 2" key="1">
    <citation type="submission" date="2024-02" db="EMBL/GenBank/DDBJ databases">
        <title>Deinococcus xinjiangensis NBRC 107630.</title>
        <authorList>
            <person name="Ichikawa N."/>
            <person name="Katano-Makiyama Y."/>
            <person name="Hidaka K."/>
        </authorList>
    </citation>
    <scope>NUCLEOTIDE SEQUENCE [LARGE SCALE GENOMIC DNA]</scope>
    <source>
        <strain evidence="1 2">NBRC 107630</strain>
    </source>
</reference>
<evidence type="ECO:0000313" key="1">
    <source>
        <dbReference type="EMBL" id="GAA5503209.1"/>
    </source>
</evidence>
<accession>A0ABP9VD93</accession>